<dbReference type="RefSeq" id="WP_289957817.1">
    <property type="nucleotide sequence ID" value="NZ_JAUEMJ010000004.1"/>
</dbReference>
<protein>
    <submittedName>
        <fullName evidence="2">Uncharacterized protein</fullName>
    </submittedName>
</protein>
<keyword evidence="3" id="KW-1185">Reference proteome</keyword>
<evidence type="ECO:0000313" key="1">
    <source>
        <dbReference type="EMBL" id="MDN3240892.1"/>
    </source>
</evidence>
<dbReference type="Proteomes" id="UP001171902">
    <property type="component" value="Unassembled WGS sequence"/>
</dbReference>
<dbReference type="EMBL" id="JAUEMJ010000004">
    <property type="protein sequence ID" value="MDN3240892.1"/>
    <property type="molecule type" value="Genomic_DNA"/>
</dbReference>
<proteinExistence type="predicted"/>
<sequence>MTTFIVVLVLILILGGVVDGWILHQYWHEERERELGAREAVLEERWQALEQSQRVHLAFWRARNLMRDEAIKAQRDKFGDIT</sequence>
<comment type="caution">
    <text evidence="2">The sequence shown here is derived from an EMBL/GenBank/DDBJ whole genome shotgun (WGS) entry which is preliminary data.</text>
</comment>
<reference evidence="2" key="1">
    <citation type="submission" date="2023-06" db="EMBL/GenBank/DDBJ databases">
        <title>Gycomyces niveus sp.nov., a novel actinomycete isolated from soil in Shouguang.</title>
        <authorList>
            <person name="Yang X."/>
            <person name="Zhao J."/>
        </authorList>
    </citation>
    <scope>NUCLEOTIDE SEQUENCE</scope>
    <source>
        <strain evidence="2">NEAU C2</strain>
    </source>
</reference>
<accession>A0ABT7YW79</accession>
<dbReference type="EMBL" id="JAUEMJ010000010">
    <property type="protein sequence ID" value="MDN3242905.1"/>
    <property type="molecule type" value="Genomic_DNA"/>
</dbReference>
<evidence type="ECO:0000313" key="2">
    <source>
        <dbReference type="EMBL" id="MDN3242905.1"/>
    </source>
</evidence>
<organism evidence="2 3">
    <name type="scientific">Glycomyces tritici</name>
    <dbReference type="NCBI Taxonomy" id="2665176"/>
    <lineage>
        <taxon>Bacteria</taxon>
        <taxon>Bacillati</taxon>
        <taxon>Actinomycetota</taxon>
        <taxon>Actinomycetes</taxon>
        <taxon>Glycomycetales</taxon>
        <taxon>Glycomycetaceae</taxon>
        <taxon>Glycomyces</taxon>
    </lineage>
</organism>
<gene>
    <name evidence="1" type="ORF">QWI33_14245</name>
    <name evidence="2" type="ORF">QWI33_24500</name>
</gene>
<evidence type="ECO:0000313" key="3">
    <source>
        <dbReference type="Proteomes" id="UP001171902"/>
    </source>
</evidence>
<name>A0ABT7YW79_9ACTN</name>